<evidence type="ECO:0000313" key="2">
    <source>
        <dbReference type="EMBL" id="CAA6799278.1"/>
    </source>
</evidence>
<dbReference type="EMBL" id="CACVAP010000017">
    <property type="protein sequence ID" value="CAA6799278.1"/>
    <property type="molecule type" value="Genomic_DNA"/>
</dbReference>
<keyword evidence="1" id="KW-0732">Signal</keyword>
<reference evidence="2" key="1">
    <citation type="submission" date="2020-01" db="EMBL/GenBank/DDBJ databases">
        <authorList>
            <person name="Meier V. D."/>
            <person name="Meier V D."/>
        </authorList>
    </citation>
    <scope>NUCLEOTIDE SEQUENCE</scope>
    <source>
        <strain evidence="2">HLG_WM_MAG_06</strain>
    </source>
</reference>
<gene>
    <name evidence="2" type="ORF">HELGO_WM11466</name>
</gene>
<protein>
    <submittedName>
        <fullName evidence="2">No hits</fullName>
    </submittedName>
</protein>
<dbReference type="AlphaFoldDB" id="A0A6S6RVT1"/>
<feature type="chain" id="PRO_5028340026" evidence="1">
    <location>
        <begin position="20"/>
        <end position="572"/>
    </location>
</feature>
<evidence type="ECO:0000256" key="1">
    <source>
        <dbReference type="SAM" id="SignalP"/>
    </source>
</evidence>
<sequence>MTRRFITIFLLFCISMLHAATVETNKDTYTPNQKITVTFSDLESLNDDWIGIYAEGSENTWANMIQWDWTDDIAAGTVTFNALPAGDYEIRAYYNNSFVLEASKKFTVEPNLVAATVTTDKETYLLNELVTTSFANMAGNANDWIGIYPAGSTTAWQNMVKWEWIAAEINGTQTFQGLPVGDYEARVFFNNSLIMEASQPFSVTANNVVATIETTKDTYSHDEQIVTVFDDMSGNEEDWIAIYPAGSVSNWANVIQWEWANSNVSGSQTFEALPEGDYEVRAFFNNSYNIEASHAFSVENTEVVLTSHKEVYDPQELIHVDFDKMRGTGSDWIGVFTAGSGHEHEDAIQWKYAQSSVSGTLNFDGLLPGNYEIRAYFATSYRKTINFTVQDVEATTIHYENAENPENGFQQEWFHNGTPVSLINVGAEGSAHSVRAQRGDFSYFSFNNPDKKLRYLVLDTRIGTASHVGNFGVKLKTANGNRRIIFSSYMNHMTNGRNDFSGNAVPTDPMTLDGYLHNHPGPTDYYLDTKDGSFVHYKINIEEKLRILEPDNELLGITLFTSAGGDFDNISL</sequence>
<feature type="signal peptide" evidence="1">
    <location>
        <begin position="1"/>
        <end position="19"/>
    </location>
</feature>
<feature type="non-terminal residue" evidence="2">
    <location>
        <position position="572"/>
    </location>
</feature>
<proteinExistence type="predicted"/>
<organism evidence="2">
    <name type="scientific">uncultured Sulfurovum sp</name>
    <dbReference type="NCBI Taxonomy" id="269237"/>
    <lineage>
        <taxon>Bacteria</taxon>
        <taxon>Pseudomonadati</taxon>
        <taxon>Campylobacterota</taxon>
        <taxon>Epsilonproteobacteria</taxon>
        <taxon>Campylobacterales</taxon>
        <taxon>Sulfurovaceae</taxon>
        <taxon>Sulfurovum</taxon>
        <taxon>environmental samples</taxon>
    </lineage>
</organism>
<name>A0A6S6RVT1_9BACT</name>
<accession>A0A6S6RVT1</accession>